<sequence>MATRPWILGALVVTILALLISRWQIQVSEIPPPPVVGKNNTALFVVTSDHGLSNVHLATAQGLLERHAHVRLHFASFEPLRPRLHRISSYDQNPNKHDIQFHRIDGLSVIDTCGTFGKNTSNSVHPRGLAGIAHLCKDIQLFISPWSGEDHLSIYNQVKSIIDAVDPAVVVVDTLFRPALDATRDKNRLHAFITPNTLIENFPAEQPWGKMFWKYPAMGSGLPYPVPWSKIPENIVLNVRFIWSMLFMPDIWEKRDFLKAHGLTDPLNFFRLHRPDVPWLTQTTPGASLPVDVVPQNVTCTGPMTLSLGSAAEQDAELAAWLARAPTILINLGGGFLYPESYAVAMAQAIAKLLQDLPVQVQVLWKCRKDGSYGDDFMRSIVPFTNSGRLRVETWLGAEPLSLMETGNVIVSVHHGGSGCYHEAISAGIPQVILPLWLDLYGFAQLGESIGVSVWGCRETNPSWTPDCLYRDISRAVQGRESIALQTKARELGLRQQQNPGRYIAAQEIAKLAGAGV</sequence>
<evidence type="ECO:0000313" key="2">
    <source>
        <dbReference type="EMBL" id="KAK8046343.1"/>
    </source>
</evidence>
<organism evidence="2 3">
    <name type="scientific">Apiospora saccharicola</name>
    <dbReference type="NCBI Taxonomy" id="335842"/>
    <lineage>
        <taxon>Eukaryota</taxon>
        <taxon>Fungi</taxon>
        <taxon>Dikarya</taxon>
        <taxon>Ascomycota</taxon>
        <taxon>Pezizomycotina</taxon>
        <taxon>Sordariomycetes</taxon>
        <taxon>Xylariomycetidae</taxon>
        <taxon>Amphisphaeriales</taxon>
        <taxon>Apiosporaceae</taxon>
        <taxon>Apiospora</taxon>
    </lineage>
</organism>
<evidence type="ECO:0000256" key="1">
    <source>
        <dbReference type="SAM" id="SignalP"/>
    </source>
</evidence>
<feature type="chain" id="PRO_5045279824" description="Glycosyltransferase family 1 protein" evidence="1">
    <location>
        <begin position="18"/>
        <end position="517"/>
    </location>
</feature>
<keyword evidence="3" id="KW-1185">Reference proteome</keyword>
<dbReference type="Gene3D" id="3.40.50.2000">
    <property type="entry name" value="Glycogen Phosphorylase B"/>
    <property type="match status" value="2"/>
</dbReference>
<dbReference type="Proteomes" id="UP001446871">
    <property type="component" value="Unassembled WGS sequence"/>
</dbReference>
<reference evidence="2 3" key="1">
    <citation type="submission" date="2023-01" db="EMBL/GenBank/DDBJ databases">
        <title>Analysis of 21 Apiospora genomes using comparative genomics revels a genus with tremendous synthesis potential of carbohydrate active enzymes and secondary metabolites.</title>
        <authorList>
            <person name="Sorensen T."/>
        </authorList>
    </citation>
    <scope>NUCLEOTIDE SEQUENCE [LARGE SCALE GENOMIC DNA]</scope>
    <source>
        <strain evidence="2 3">CBS 83171</strain>
    </source>
</reference>
<dbReference type="SUPFAM" id="SSF53756">
    <property type="entry name" value="UDP-Glycosyltransferase/glycogen phosphorylase"/>
    <property type="match status" value="1"/>
</dbReference>
<proteinExistence type="predicted"/>
<evidence type="ECO:0008006" key="4">
    <source>
        <dbReference type="Google" id="ProtNLM"/>
    </source>
</evidence>
<comment type="caution">
    <text evidence="2">The sequence shown here is derived from an EMBL/GenBank/DDBJ whole genome shotgun (WGS) entry which is preliminary data.</text>
</comment>
<evidence type="ECO:0000313" key="3">
    <source>
        <dbReference type="Proteomes" id="UP001446871"/>
    </source>
</evidence>
<protein>
    <recommendedName>
        <fullName evidence="4">Glycosyltransferase family 1 protein</fullName>
    </recommendedName>
</protein>
<feature type="signal peptide" evidence="1">
    <location>
        <begin position="1"/>
        <end position="17"/>
    </location>
</feature>
<accession>A0ABR1TI88</accession>
<gene>
    <name evidence="2" type="ORF">PG996_014407</name>
</gene>
<keyword evidence="1" id="KW-0732">Signal</keyword>
<dbReference type="EMBL" id="JAQQWM010000009">
    <property type="protein sequence ID" value="KAK8046343.1"/>
    <property type="molecule type" value="Genomic_DNA"/>
</dbReference>
<name>A0ABR1TI88_9PEZI</name>